<dbReference type="GO" id="GO:0043565">
    <property type="term" value="F:sequence-specific DNA binding"/>
    <property type="evidence" value="ECO:0007669"/>
    <property type="project" value="InterPro"/>
</dbReference>
<dbReference type="Gene3D" id="2.60.120.10">
    <property type="entry name" value="Jelly Rolls"/>
    <property type="match status" value="1"/>
</dbReference>
<evidence type="ECO:0000259" key="4">
    <source>
        <dbReference type="PROSITE" id="PS01124"/>
    </source>
</evidence>
<keyword evidence="1" id="KW-0805">Transcription regulation</keyword>
<dbReference type="InterPro" id="IPR003313">
    <property type="entry name" value="AraC-bd"/>
</dbReference>
<dbReference type="SMART" id="SM00342">
    <property type="entry name" value="HTH_ARAC"/>
    <property type="match status" value="1"/>
</dbReference>
<dbReference type="PANTHER" id="PTHR43280">
    <property type="entry name" value="ARAC-FAMILY TRANSCRIPTIONAL REGULATOR"/>
    <property type="match status" value="1"/>
</dbReference>
<dbReference type="AlphaFoldDB" id="A0A4R2P3G4"/>
<evidence type="ECO:0000313" key="6">
    <source>
        <dbReference type="Proteomes" id="UP000294564"/>
    </source>
</evidence>
<evidence type="ECO:0000256" key="3">
    <source>
        <dbReference type="ARBA" id="ARBA00023163"/>
    </source>
</evidence>
<keyword evidence="6" id="KW-1185">Reference proteome</keyword>
<organism evidence="5 6">
    <name type="scientific">Tenacibaculum skagerrakense</name>
    <dbReference type="NCBI Taxonomy" id="186571"/>
    <lineage>
        <taxon>Bacteria</taxon>
        <taxon>Pseudomonadati</taxon>
        <taxon>Bacteroidota</taxon>
        <taxon>Flavobacteriia</taxon>
        <taxon>Flavobacteriales</taxon>
        <taxon>Flavobacteriaceae</taxon>
        <taxon>Tenacibaculum</taxon>
    </lineage>
</organism>
<accession>A0A4R2P3G4</accession>
<dbReference type="OrthoDB" id="1410704at2"/>
<dbReference type="Gene3D" id="1.10.10.60">
    <property type="entry name" value="Homeodomain-like"/>
    <property type="match status" value="2"/>
</dbReference>
<evidence type="ECO:0000256" key="1">
    <source>
        <dbReference type="ARBA" id="ARBA00023015"/>
    </source>
</evidence>
<dbReference type="Pfam" id="PF12833">
    <property type="entry name" value="HTH_18"/>
    <property type="match status" value="1"/>
</dbReference>
<dbReference type="InterPro" id="IPR018062">
    <property type="entry name" value="HTH_AraC-typ_CS"/>
</dbReference>
<keyword evidence="2" id="KW-0238">DNA-binding</keyword>
<gene>
    <name evidence="5" type="ORF">EV195_101619</name>
</gene>
<dbReference type="Pfam" id="PF02311">
    <property type="entry name" value="AraC_binding"/>
    <property type="match status" value="1"/>
</dbReference>
<dbReference type="PROSITE" id="PS01124">
    <property type="entry name" value="HTH_ARAC_FAMILY_2"/>
    <property type="match status" value="1"/>
</dbReference>
<dbReference type="PROSITE" id="PS00041">
    <property type="entry name" value="HTH_ARAC_FAMILY_1"/>
    <property type="match status" value="1"/>
</dbReference>
<dbReference type="SUPFAM" id="SSF46689">
    <property type="entry name" value="Homeodomain-like"/>
    <property type="match status" value="2"/>
</dbReference>
<feature type="domain" description="HTH araC/xylS-type" evidence="4">
    <location>
        <begin position="180"/>
        <end position="279"/>
    </location>
</feature>
<dbReference type="InterPro" id="IPR009057">
    <property type="entry name" value="Homeodomain-like_sf"/>
</dbReference>
<sequence>MKVLPFKIPKPKNLGVIYQEDKTPIFYGNFHEHEEIQISCIIKGKGTLVVGDTIHQYSENDVFVIGSNLPHVFKSDGNEEKADSFMISLFFTETSFGTGFFKLDDFKELDYFFKKSSNGCKLINSQPLVPLFLQLQKASNLERFITFLELLKILNKSESIPLASFIAQKKHSDDSGKRMQTIMRYTMDNFNSEITLDTIAEKANMTKNAFCRYFKKRTNKSYFTFLNELRIENACKLLTTNNEISIKEIAYKCGYNSLSNFNRKFLAIKKTTPLKYRNAMLQRL</sequence>
<evidence type="ECO:0000313" key="5">
    <source>
        <dbReference type="EMBL" id="TCP28441.1"/>
    </source>
</evidence>
<keyword evidence="3" id="KW-0804">Transcription</keyword>
<dbReference type="InterPro" id="IPR018060">
    <property type="entry name" value="HTH_AraC"/>
</dbReference>
<comment type="caution">
    <text evidence="5">The sequence shown here is derived from an EMBL/GenBank/DDBJ whole genome shotgun (WGS) entry which is preliminary data.</text>
</comment>
<dbReference type="GO" id="GO:0003700">
    <property type="term" value="F:DNA-binding transcription factor activity"/>
    <property type="evidence" value="ECO:0007669"/>
    <property type="project" value="InterPro"/>
</dbReference>
<evidence type="ECO:0000256" key="2">
    <source>
        <dbReference type="ARBA" id="ARBA00023125"/>
    </source>
</evidence>
<dbReference type="Proteomes" id="UP000294564">
    <property type="component" value="Unassembled WGS sequence"/>
</dbReference>
<dbReference type="EMBL" id="SLXM01000001">
    <property type="protein sequence ID" value="TCP28441.1"/>
    <property type="molecule type" value="Genomic_DNA"/>
</dbReference>
<name>A0A4R2P3G4_9FLAO</name>
<proteinExistence type="predicted"/>
<dbReference type="RefSeq" id="WP_132792711.1">
    <property type="nucleotide sequence ID" value="NZ_SLXM01000001.1"/>
</dbReference>
<reference evidence="5 6" key="1">
    <citation type="submission" date="2019-03" db="EMBL/GenBank/DDBJ databases">
        <title>Genomic Encyclopedia of Type Strains, Phase IV (KMG-IV): sequencing the most valuable type-strain genomes for metagenomic binning, comparative biology and taxonomic classification.</title>
        <authorList>
            <person name="Goeker M."/>
        </authorList>
    </citation>
    <scope>NUCLEOTIDE SEQUENCE [LARGE SCALE GENOMIC DNA]</scope>
    <source>
        <strain evidence="5 6">DSM 14836</strain>
    </source>
</reference>
<dbReference type="InterPro" id="IPR011051">
    <property type="entry name" value="RmlC_Cupin_sf"/>
</dbReference>
<dbReference type="PANTHER" id="PTHR43280:SF27">
    <property type="entry name" value="TRANSCRIPTIONAL REGULATOR MTLR"/>
    <property type="match status" value="1"/>
</dbReference>
<protein>
    <submittedName>
        <fullName evidence="5">AraC family transcriptional regulator</fullName>
    </submittedName>
</protein>
<dbReference type="SUPFAM" id="SSF51182">
    <property type="entry name" value="RmlC-like cupins"/>
    <property type="match status" value="1"/>
</dbReference>
<dbReference type="InterPro" id="IPR014710">
    <property type="entry name" value="RmlC-like_jellyroll"/>
</dbReference>